<sequence>MKTFVGTVTLAVLAANASARTFTVTNNCPFTIWPAIFTDLNVGSATPDQPTGWEQEAYQTVSFSVPDNWQAGRIWGRRDCDFSTGTPGPTQCLDGGCNGGLECDPNTGTGVPPATVAEFTLGINGAPDNYDVSLVDGYNLPVRIDNNKGCGVADCPVDLGPNCPDPLKGPFDSTGFPVGCKSACAAGLGDPVNNPNCCTGTHNTPATCPSSGVEYYSYFKDNCPNSYAYAYDESSGTALWTCDSSLAADYTITFCPASPNLLSFVMINMDELSTVESLLAEIDRVSSEENELSFTRISPQEDDMPNKAHLAADKEVFPILRAFPTPLSPQLYGRIALNLITSSASVKPFLRNKAITNEWDHDQDSQLKQLLLRNPLYLDATKLSQKDLNERQAAKTAWDTPFVGEYHKHIYDWIMHAKSDKPYHNILPIVQSSGLASPGWLMKLRASSSRYRSTFLVYPEPDQKGVEYLTATLIQTVVKYMQEMAPGKTYESFSAWRAYLSESVEATESRRATMNASVVDTLEPCDVPKEAWNSAYLAEGLRPLVDAMKSRVSSKATAPPVLILFTIDEVDGLSSVTVDSRFTCYDIFLSALQDFRAHNPYFILTLSTHPHLDIRAPTLRYVSYDAATPEFMAKYGRPVFDARLQAAKKAQLQDVLAGVVDFAFLKLVGHTPQQYAQVVRARKRPSGASANILSLGIELAALATRVPLDFDVSRESARDVMQNLLSNRMLIAFSQLLQFPGWNSPVY</sequence>
<reference evidence="2" key="1">
    <citation type="submission" date="2022-11" db="EMBL/GenBank/DDBJ databases">
        <title>Genome Sequence of Cubamyces cubensis.</title>
        <authorList>
            <person name="Buettner E."/>
        </authorList>
    </citation>
    <scope>NUCLEOTIDE SEQUENCE</scope>
    <source>
        <strain evidence="2">MPL-01</strain>
    </source>
</reference>
<name>A0AAD7TL83_9APHY</name>
<dbReference type="PANTHER" id="PTHR31048">
    <property type="entry name" value="OS03G0233200 PROTEIN"/>
    <property type="match status" value="1"/>
</dbReference>
<evidence type="ECO:0008006" key="4">
    <source>
        <dbReference type="Google" id="ProtNLM"/>
    </source>
</evidence>
<dbReference type="Proteomes" id="UP001215151">
    <property type="component" value="Unassembled WGS sequence"/>
</dbReference>
<evidence type="ECO:0000313" key="3">
    <source>
        <dbReference type="Proteomes" id="UP001215151"/>
    </source>
</evidence>
<organism evidence="2 3">
    <name type="scientific">Trametes cubensis</name>
    <dbReference type="NCBI Taxonomy" id="1111947"/>
    <lineage>
        <taxon>Eukaryota</taxon>
        <taxon>Fungi</taxon>
        <taxon>Dikarya</taxon>
        <taxon>Basidiomycota</taxon>
        <taxon>Agaricomycotina</taxon>
        <taxon>Agaricomycetes</taxon>
        <taxon>Polyporales</taxon>
        <taxon>Polyporaceae</taxon>
        <taxon>Trametes</taxon>
    </lineage>
</organism>
<dbReference type="SUPFAM" id="SSF49870">
    <property type="entry name" value="Osmotin, thaumatin-like protein"/>
    <property type="match status" value="1"/>
</dbReference>
<evidence type="ECO:0000313" key="2">
    <source>
        <dbReference type="EMBL" id="KAJ8463070.1"/>
    </source>
</evidence>
<keyword evidence="3" id="KW-1185">Reference proteome</keyword>
<dbReference type="PROSITE" id="PS51367">
    <property type="entry name" value="THAUMATIN_2"/>
    <property type="match status" value="1"/>
</dbReference>
<gene>
    <name evidence="2" type="ORF">ONZ51_g10488</name>
</gene>
<keyword evidence="1" id="KW-0732">Signal</keyword>
<accession>A0AAD7TL83</accession>
<dbReference type="InterPro" id="IPR001938">
    <property type="entry name" value="Thaumatin"/>
</dbReference>
<protein>
    <recommendedName>
        <fullName evidence="4">Thaumatin-like protein</fullName>
    </recommendedName>
</protein>
<feature type="signal peptide" evidence="1">
    <location>
        <begin position="1"/>
        <end position="19"/>
    </location>
</feature>
<dbReference type="Pfam" id="PF00314">
    <property type="entry name" value="Thaumatin"/>
    <property type="match status" value="1"/>
</dbReference>
<feature type="chain" id="PRO_5042125074" description="Thaumatin-like protein" evidence="1">
    <location>
        <begin position="20"/>
        <end position="747"/>
    </location>
</feature>
<proteinExistence type="predicted"/>
<dbReference type="InterPro" id="IPR037176">
    <property type="entry name" value="Osmotin/thaumatin-like_sf"/>
</dbReference>
<dbReference type="Gene3D" id="2.60.110.10">
    <property type="entry name" value="Thaumatin"/>
    <property type="match status" value="1"/>
</dbReference>
<dbReference type="EMBL" id="JAPEVG010000419">
    <property type="protein sequence ID" value="KAJ8463070.1"/>
    <property type="molecule type" value="Genomic_DNA"/>
</dbReference>
<dbReference type="AlphaFoldDB" id="A0AAD7TL83"/>
<dbReference type="CDD" id="cd09219">
    <property type="entry name" value="TLP-F"/>
    <property type="match status" value="1"/>
</dbReference>
<evidence type="ECO:0000256" key="1">
    <source>
        <dbReference type="SAM" id="SignalP"/>
    </source>
</evidence>
<comment type="caution">
    <text evidence="2">The sequence shown here is derived from an EMBL/GenBank/DDBJ whole genome shotgun (WGS) entry which is preliminary data.</text>
</comment>
<dbReference type="SMART" id="SM00205">
    <property type="entry name" value="THN"/>
    <property type="match status" value="1"/>
</dbReference>